<feature type="domain" description="Polysaccharide pyruvyl transferase" evidence="1">
    <location>
        <begin position="55"/>
        <end position="302"/>
    </location>
</feature>
<dbReference type="PANTHER" id="PTHR36836:SF1">
    <property type="entry name" value="COLANIC ACID BIOSYNTHESIS PROTEIN WCAK"/>
    <property type="match status" value="1"/>
</dbReference>
<dbReference type="GO" id="GO:0016740">
    <property type="term" value="F:transferase activity"/>
    <property type="evidence" value="ECO:0007669"/>
    <property type="project" value="UniProtKB-KW"/>
</dbReference>
<evidence type="ECO:0000313" key="3">
    <source>
        <dbReference type="Proteomes" id="UP001597545"/>
    </source>
</evidence>
<dbReference type="RefSeq" id="WP_380905731.1">
    <property type="nucleotide sequence ID" value="NZ_JBHUEG010000012.1"/>
</dbReference>
<evidence type="ECO:0000259" key="1">
    <source>
        <dbReference type="Pfam" id="PF04230"/>
    </source>
</evidence>
<proteinExistence type="predicted"/>
<protein>
    <submittedName>
        <fullName evidence="2">Polysaccharide pyruvyl transferase family protein</fullName>
    </submittedName>
</protein>
<sequence length="371" mass="42325">MFKTDILFSGFYGQLNTGDDAFVEVASWGAKKYWNKDHNRFLAKETNLPKTITPTKGYPFSIRNTYGLQAEFLLNRSKAFVFAGGSTIHSKMPANSIRMKALEKRQKKYEFRLGAIGVSVGPFKTASDEAAVIEYLKRMDFLAVRDQASFDYVSSLSLPFTPVNAFDLAALLPEIYDYQPSSFQQSVKKCVGISVCPYESVQKGLDPEDEIRRNNMLVDLIKELSKEDDLHFKFYIINGSEKIGDQKLTLETIAKANPKSYEVIAYSSSTESIWRSIADCDFIVSTRLHAAIFACFAGTPFMLNEYHRKCSDFLDSVGYPTKYRLYNSEYSIKEKADMIIDVVRDKRKYSTPIKVEQMRDQAKLNFIKIQL</sequence>
<organism evidence="2 3">
    <name type="scientific">Sphingobacterium suaedae</name>
    <dbReference type="NCBI Taxonomy" id="1686402"/>
    <lineage>
        <taxon>Bacteria</taxon>
        <taxon>Pseudomonadati</taxon>
        <taxon>Bacteroidota</taxon>
        <taxon>Sphingobacteriia</taxon>
        <taxon>Sphingobacteriales</taxon>
        <taxon>Sphingobacteriaceae</taxon>
        <taxon>Sphingobacterium</taxon>
    </lineage>
</organism>
<dbReference type="PANTHER" id="PTHR36836">
    <property type="entry name" value="COLANIC ACID BIOSYNTHESIS PROTEIN WCAK"/>
    <property type="match status" value="1"/>
</dbReference>
<dbReference type="EMBL" id="JBHULR010000015">
    <property type="protein sequence ID" value="MFD2549414.1"/>
    <property type="molecule type" value="Genomic_DNA"/>
</dbReference>
<keyword evidence="2" id="KW-0808">Transferase</keyword>
<reference evidence="3" key="1">
    <citation type="journal article" date="2019" name="Int. J. Syst. Evol. Microbiol.">
        <title>The Global Catalogue of Microorganisms (GCM) 10K type strain sequencing project: providing services to taxonomists for standard genome sequencing and annotation.</title>
        <authorList>
            <consortium name="The Broad Institute Genomics Platform"/>
            <consortium name="The Broad Institute Genome Sequencing Center for Infectious Disease"/>
            <person name="Wu L."/>
            <person name="Ma J."/>
        </authorList>
    </citation>
    <scope>NUCLEOTIDE SEQUENCE [LARGE SCALE GENOMIC DNA]</scope>
    <source>
        <strain evidence="3">KCTC 42662</strain>
    </source>
</reference>
<dbReference type="InterPro" id="IPR007345">
    <property type="entry name" value="Polysacch_pyruvyl_Trfase"/>
</dbReference>
<evidence type="ECO:0000313" key="2">
    <source>
        <dbReference type="EMBL" id="MFD2549414.1"/>
    </source>
</evidence>
<accession>A0ABW5KM73</accession>
<dbReference type="Proteomes" id="UP001597545">
    <property type="component" value="Unassembled WGS sequence"/>
</dbReference>
<gene>
    <name evidence="2" type="ORF">ACFSR5_17330</name>
</gene>
<comment type="caution">
    <text evidence="2">The sequence shown here is derived from an EMBL/GenBank/DDBJ whole genome shotgun (WGS) entry which is preliminary data.</text>
</comment>
<name>A0ABW5KM73_9SPHI</name>
<dbReference type="Pfam" id="PF04230">
    <property type="entry name" value="PS_pyruv_trans"/>
    <property type="match status" value="1"/>
</dbReference>
<keyword evidence="3" id="KW-1185">Reference proteome</keyword>